<dbReference type="Pfam" id="PF15892">
    <property type="entry name" value="BNR_4"/>
    <property type="match status" value="1"/>
</dbReference>
<evidence type="ECO:0008006" key="3">
    <source>
        <dbReference type="Google" id="ProtNLM"/>
    </source>
</evidence>
<dbReference type="EMBL" id="MU251406">
    <property type="protein sequence ID" value="KAG9236479.1"/>
    <property type="molecule type" value="Genomic_DNA"/>
</dbReference>
<organism evidence="1 2">
    <name type="scientific">Amylocarpus encephaloides</name>
    <dbReference type="NCBI Taxonomy" id="45428"/>
    <lineage>
        <taxon>Eukaryota</taxon>
        <taxon>Fungi</taxon>
        <taxon>Dikarya</taxon>
        <taxon>Ascomycota</taxon>
        <taxon>Pezizomycotina</taxon>
        <taxon>Leotiomycetes</taxon>
        <taxon>Helotiales</taxon>
        <taxon>Helotiales incertae sedis</taxon>
        <taxon>Amylocarpus</taxon>
    </lineage>
</organism>
<dbReference type="OrthoDB" id="9978204at2759"/>
<evidence type="ECO:0000313" key="1">
    <source>
        <dbReference type="EMBL" id="KAG9236479.1"/>
    </source>
</evidence>
<keyword evidence="2" id="KW-1185">Reference proteome</keyword>
<comment type="caution">
    <text evidence="1">The sequence shown here is derived from an EMBL/GenBank/DDBJ whole genome shotgun (WGS) entry which is preliminary data.</text>
</comment>
<accession>A0A9P7YMD6</accession>
<evidence type="ECO:0000313" key="2">
    <source>
        <dbReference type="Proteomes" id="UP000824998"/>
    </source>
</evidence>
<protein>
    <recommendedName>
        <fullName evidence="3">Dockerin type 1</fullName>
    </recommendedName>
</protein>
<sequence length="448" mass="50510">MFQAPQISVLGRDPAGRTHRINGNSFQQNAITTINGFQYVAYYTEKSRAPTSTCLVNLARRAVNLEIESPSFGIWETIVFEDYEQVVDDGHNTISIGVCRGDGMIHLAFDHHCDELRFRTTHLDDQDGNQWSVSKFSKTQNHVQGLEPSDFTMEVSYPRFVNVGDDLILTYRIGQAGQGSDVLYRYSAVTHEYTFLGQYLTGTTNSPYINGLDHRLEKLHVSWCYRNFVSFPKATSPDAHKQQAGPNGPGNNFDLNYAYSEDQGNTWKSPGGQIMATIETGRVFTEENSIMPETKEMRVFDIPMGSGILNQEAQVADWDGGFWVLNREKINGVEHWILYRRKPSAEWTKVVVKHSSGPTEIGSRAKVCVDRRSNVYLVLPGNFDDSLCILQARKDQEYRSLKPVWIGDGYDGEPLIDVHLLEVSDVLSVFTRTAGATKEVVVLNFLLE</sequence>
<dbReference type="AlphaFoldDB" id="A0A9P7YMD6"/>
<feature type="non-terminal residue" evidence="1">
    <location>
        <position position="448"/>
    </location>
</feature>
<reference evidence="1" key="1">
    <citation type="journal article" date="2021" name="IMA Fungus">
        <title>Genomic characterization of three marine fungi, including Emericellopsis atlantica sp. nov. with signatures of a generalist lifestyle and marine biomass degradation.</title>
        <authorList>
            <person name="Hagestad O.C."/>
            <person name="Hou L."/>
            <person name="Andersen J.H."/>
            <person name="Hansen E.H."/>
            <person name="Altermark B."/>
            <person name="Li C."/>
            <person name="Kuhnert E."/>
            <person name="Cox R.J."/>
            <person name="Crous P.W."/>
            <person name="Spatafora J.W."/>
            <person name="Lail K."/>
            <person name="Amirebrahimi M."/>
            <person name="Lipzen A."/>
            <person name="Pangilinan J."/>
            <person name="Andreopoulos W."/>
            <person name="Hayes R.D."/>
            <person name="Ng V."/>
            <person name="Grigoriev I.V."/>
            <person name="Jackson S.A."/>
            <person name="Sutton T.D.S."/>
            <person name="Dobson A.D.W."/>
            <person name="Rama T."/>
        </authorList>
    </citation>
    <scope>NUCLEOTIDE SEQUENCE</scope>
    <source>
        <strain evidence="1">TRa018bII</strain>
    </source>
</reference>
<dbReference type="Proteomes" id="UP000824998">
    <property type="component" value="Unassembled WGS sequence"/>
</dbReference>
<name>A0A9P7YMD6_9HELO</name>
<gene>
    <name evidence="1" type="ORF">BJ875DRAFT_525530</name>
</gene>
<proteinExistence type="predicted"/>